<comment type="caution">
    <text evidence="2">The sequence shown here is derived from an EMBL/GenBank/DDBJ whole genome shotgun (WGS) entry which is preliminary data.</text>
</comment>
<dbReference type="PROSITE" id="PS50097">
    <property type="entry name" value="BTB"/>
    <property type="match status" value="1"/>
</dbReference>
<evidence type="ECO:0000313" key="2">
    <source>
        <dbReference type="EMBL" id="KAL3393524.1"/>
    </source>
</evidence>
<dbReference type="EMBL" id="JBJJXI010000096">
    <property type="protein sequence ID" value="KAL3393524.1"/>
    <property type="molecule type" value="Genomic_DNA"/>
</dbReference>
<dbReference type="Pfam" id="PF00651">
    <property type="entry name" value="BTB"/>
    <property type="match status" value="1"/>
</dbReference>
<proteinExistence type="predicted"/>
<name>A0ABD2WL84_9HYME</name>
<gene>
    <name evidence="2" type="ORF">TKK_011813</name>
</gene>
<evidence type="ECO:0000259" key="1">
    <source>
        <dbReference type="PROSITE" id="PS50097"/>
    </source>
</evidence>
<keyword evidence="3" id="KW-1185">Reference proteome</keyword>
<evidence type="ECO:0000313" key="3">
    <source>
        <dbReference type="Proteomes" id="UP001627154"/>
    </source>
</evidence>
<feature type="domain" description="BTB" evidence="1">
    <location>
        <begin position="173"/>
        <end position="241"/>
    </location>
</feature>
<dbReference type="InterPro" id="IPR011333">
    <property type="entry name" value="SKP1/BTB/POZ_sf"/>
</dbReference>
<organism evidence="2 3">
    <name type="scientific">Trichogramma kaykai</name>
    <dbReference type="NCBI Taxonomy" id="54128"/>
    <lineage>
        <taxon>Eukaryota</taxon>
        <taxon>Metazoa</taxon>
        <taxon>Ecdysozoa</taxon>
        <taxon>Arthropoda</taxon>
        <taxon>Hexapoda</taxon>
        <taxon>Insecta</taxon>
        <taxon>Pterygota</taxon>
        <taxon>Neoptera</taxon>
        <taxon>Endopterygota</taxon>
        <taxon>Hymenoptera</taxon>
        <taxon>Apocrita</taxon>
        <taxon>Proctotrupomorpha</taxon>
        <taxon>Chalcidoidea</taxon>
        <taxon>Trichogrammatidae</taxon>
        <taxon>Trichogramma</taxon>
    </lineage>
</organism>
<dbReference type="Proteomes" id="UP001627154">
    <property type="component" value="Unassembled WGS sequence"/>
</dbReference>
<dbReference type="Gene3D" id="3.30.710.10">
    <property type="entry name" value="Potassium Channel Kv1.1, Chain A"/>
    <property type="match status" value="1"/>
</dbReference>
<reference evidence="2 3" key="1">
    <citation type="journal article" date="2024" name="bioRxiv">
        <title>A reference genome for Trichogramma kaykai: A tiny desert-dwelling parasitoid wasp with competing sex-ratio distorters.</title>
        <authorList>
            <person name="Culotta J."/>
            <person name="Lindsey A.R."/>
        </authorList>
    </citation>
    <scope>NUCLEOTIDE SEQUENCE [LARGE SCALE GENOMIC DNA]</scope>
    <source>
        <strain evidence="2 3">KSX58</strain>
    </source>
</reference>
<dbReference type="SUPFAM" id="SSF54695">
    <property type="entry name" value="POZ domain"/>
    <property type="match status" value="1"/>
</dbReference>
<dbReference type="PANTHER" id="PTHR24413">
    <property type="entry name" value="SPECKLE-TYPE POZ PROTEIN"/>
    <property type="match status" value="1"/>
</dbReference>
<dbReference type="InterPro" id="IPR000210">
    <property type="entry name" value="BTB/POZ_dom"/>
</dbReference>
<dbReference type="SMART" id="SM00225">
    <property type="entry name" value="BTB"/>
    <property type="match status" value="1"/>
</dbReference>
<accession>A0ABD2WL84</accession>
<sequence>MSVIGTLKRSEKGNIFTWVLSRDISLLLNNDIVISNEFYANVDQKFNLEFHKGKIFPPRSTTISKAWRLILRSSAQNPPLICKYKISMIEHDKIIDNRTEYCTFSTNRSETLILTKNYSQIENMIYSKNDIHVLCELSISLEGQKNLLNYDSDKTDKVLKLNFNWVFLDEGLSDIKLRTACGKEIPAHRLMLATASPVFKAMFTHDMKENQNKLVEMTDVGHEATVEMLRYIYTGSVGTNETSLTINLLAAAEKYQLEDLKNKCGQILSSNLSNENALEMLKISDTYNVDYLKKKTVDFIKGHINGLSDFHEISNMILGKAPLVVEQCEN</sequence>
<dbReference type="Gene3D" id="6.10.250.3030">
    <property type="match status" value="1"/>
</dbReference>
<protein>
    <recommendedName>
        <fullName evidence="1">BTB domain-containing protein</fullName>
    </recommendedName>
</protein>
<dbReference type="AlphaFoldDB" id="A0ABD2WL84"/>